<keyword evidence="2" id="KW-0614">Plasmid</keyword>
<evidence type="ECO:0000313" key="3">
    <source>
        <dbReference type="Proteomes" id="UP001231316"/>
    </source>
</evidence>
<reference evidence="2" key="1">
    <citation type="submission" date="2023-04" db="EMBL/GenBank/DDBJ databases">
        <title>Four porcine-derived lactic acid bacteria strains analyses and their evaluation as potential probiotics based on genomics.</title>
        <authorList>
            <person name="Niu D."/>
        </authorList>
    </citation>
    <scope>NUCLEOTIDE SEQUENCE</scope>
    <source>
        <strain evidence="2">ZSA5</strain>
        <plasmid evidence="2">unnamed2</plasmid>
    </source>
</reference>
<protein>
    <recommendedName>
        <fullName evidence="4">Transposase</fullName>
    </recommendedName>
</protein>
<evidence type="ECO:0000313" key="1">
    <source>
        <dbReference type="EMBL" id="WII29714.1"/>
    </source>
</evidence>
<geneLocation type="plasmid" evidence="2 3">
    <name>unnamed2</name>
</geneLocation>
<evidence type="ECO:0008006" key="4">
    <source>
        <dbReference type="Google" id="ProtNLM"/>
    </source>
</evidence>
<dbReference type="Proteomes" id="UP001231316">
    <property type="component" value="Plasmid unnamed2"/>
</dbReference>
<dbReference type="EMBL" id="CP123973">
    <property type="protein sequence ID" value="WII29714.1"/>
    <property type="molecule type" value="Genomic_DNA"/>
</dbReference>
<dbReference type="AlphaFoldDB" id="A0AAX3XC26"/>
<accession>A0AAX3XC26</accession>
<evidence type="ECO:0000313" key="2">
    <source>
        <dbReference type="EMBL" id="WII29848.1"/>
    </source>
</evidence>
<proteinExistence type="predicted"/>
<dbReference type="EMBL" id="CP123973">
    <property type="protein sequence ID" value="WII29848.1"/>
    <property type="molecule type" value="Genomic_DNA"/>
</dbReference>
<gene>
    <name evidence="1" type="ORF">QFE45_10630</name>
    <name evidence="2" type="ORF">QFE45_11335</name>
</gene>
<dbReference type="RefSeq" id="WP_284650686.1">
    <property type="nucleotide sequence ID" value="NZ_CP123973.1"/>
</dbReference>
<organism evidence="2 3">
    <name type="scientific">Ligilactobacillus salivarius</name>
    <dbReference type="NCBI Taxonomy" id="1624"/>
    <lineage>
        <taxon>Bacteria</taxon>
        <taxon>Bacillati</taxon>
        <taxon>Bacillota</taxon>
        <taxon>Bacilli</taxon>
        <taxon>Lactobacillales</taxon>
        <taxon>Lactobacillaceae</taxon>
        <taxon>Ligilactobacillus</taxon>
    </lineage>
</organism>
<name>A0AAX3XC26_9LACO</name>
<sequence>MFKLKGKAGVGINHKININYRCKQQAIGAKTKEIALIRSKKDEKKFKKKLALYRVTLYNISVIRKGLNKALINLVLL</sequence>